<sequence length="378" mass="36941">MKKILLATSALVAMSSVAVAGDIPAAPMAPMVAGFTVVATGSATIYGWFNGTGAGTYGISGKYEGKIKASKTLDNGADVYAALEFTNTAAVKGTIGYNSAVGNFAAGYQDLDAHGVSEPGAPGIPNIGDELEDGDKGLTFAGAFIGDATVALSNYAPWTAGAPLIGTPVRVTYVSPEFGGFKLGAGIDSASAYDTAIAGSFDVSGATVKVGVAFAGPATATMSTTGKVGAGASVEIAGFTLGGKATYTLAGGAGATAFEVGAAYATGPFTVSAKYNATDTTAGTGIITAGARYNENGLDLIVDGTYSLAAGNAYTVAAGAIYAFTADVTVGATVGYNGTTVLASAGVDYDLNSNVLIGAGVGYDGANFGAAAGLKVSF</sequence>
<evidence type="ECO:0000313" key="3">
    <source>
        <dbReference type="EMBL" id="PCI97725.1"/>
    </source>
</evidence>
<dbReference type="SUPFAM" id="SSF56935">
    <property type="entry name" value="Porins"/>
    <property type="match status" value="1"/>
</dbReference>
<dbReference type="AlphaFoldDB" id="A0A2A4YTT3"/>
<proteinExistence type="predicted"/>
<keyword evidence="1" id="KW-0732">Signal</keyword>
<dbReference type="InterPro" id="IPR023614">
    <property type="entry name" value="Porin_dom_sf"/>
</dbReference>
<dbReference type="GO" id="GO:0015288">
    <property type="term" value="F:porin activity"/>
    <property type="evidence" value="ECO:0007669"/>
    <property type="project" value="InterPro"/>
</dbReference>
<gene>
    <name evidence="3" type="ORF">COB13_15115</name>
</gene>
<organism evidence="3">
    <name type="scientific">OCS116 cluster bacterium</name>
    <dbReference type="NCBI Taxonomy" id="2030921"/>
    <lineage>
        <taxon>Bacteria</taxon>
        <taxon>Pseudomonadati</taxon>
        <taxon>Pseudomonadota</taxon>
        <taxon>Alphaproteobacteria</taxon>
        <taxon>OCS116 cluster</taxon>
    </lineage>
</organism>
<dbReference type="InterPro" id="IPR033900">
    <property type="entry name" value="Gram_neg_porin_domain"/>
</dbReference>
<dbReference type="Pfam" id="PF13609">
    <property type="entry name" value="Porin_4"/>
    <property type="match status" value="1"/>
</dbReference>
<dbReference type="EMBL" id="NVUS01000027">
    <property type="protein sequence ID" value="PCI97725.1"/>
    <property type="molecule type" value="Genomic_DNA"/>
</dbReference>
<accession>A0A2A4YTT3</accession>
<evidence type="ECO:0000259" key="2">
    <source>
        <dbReference type="Pfam" id="PF13609"/>
    </source>
</evidence>
<feature type="signal peptide" evidence="1">
    <location>
        <begin position="1"/>
        <end position="20"/>
    </location>
</feature>
<evidence type="ECO:0000256" key="1">
    <source>
        <dbReference type="SAM" id="SignalP"/>
    </source>
</evidence>
<protein>
    <recommendedName>
        <fullName evidence="2">Porin domain-containing protein</fullName>
    </recommendedName>
</protein>
<feature type="chain" id="PRO_5012946768" description="Porin domain-containing protein" evidence="1">
    <location>
        <begin position="21"/>
        <end position="378"/>
    </location>
</feature>
<name>A0A2A4YTT3_9PROT</name>
<feature type="domain" description="Porin" evidence="2">
    <location>
        <begin position="7"/>
        <end position="336"/>
    </location>
</feature>
<dbReference type="Gene3D" id="2.40.160.10">
    <property type="entry name" value="Porin"/>
    <property type="match status" value="1"/>
</dbReference>
<dbReference type="GO" id="GO:0016020">
    <property type="term" value="C:membrane"/>
    <property type="evidence" value="ECO:0007669"/>
    <property type="project" value="InterPro"/>
</dbReference>
<reference evidence="3" key="2">
    <citation type="journal article" date="2018" name="ISME J.">
        <title>A dynamic microbial community with high functional redundancy inhabits the cold, oxic subseafloor aquifer.</title>
        <authorList>
            <person name="Tully B.J."/>
            <person name="Wheat C.G."/>
            <person name="Glazer B.T."/>
            <person name="Huber J.A."/>
        </authorList>
    </citation>
    <scope>NUCLEOTIDE SEQUENCE</scope>
    <source>
        <strain evidence="3">NORP83</strain>
    </source>
</reference>
<comment type="caution">
    <text evidence="3">The sequence shown here is derived from an EMBL/GenBank/DDBJ whole genome shotgun (WGS) entry which is preliminary data.</text>
</comment>
<reference key="1">
    <citation type="submission" date="2017-08" db="EMBL/GenBank/DDBJ databases">
        <title>A dynamic microbial community with high functional redundancy inhabits the cold, oxic subseafloor aquifer.</title>
        <authorList>
            <person name="Tully B.J."/>
            <person name="Wheat C.G."/>
            <person name="Glazer B.T."/>
            <person name="Huber J.A."/>
        </authorList>
    </citation>
    <scope>NUCLEOTIDE SEQUENCE [LARGE SCALE GENOMIC DNA]</scope>
</reference>